<proteinExistence type="predicted"/>
<evidence type="ECO:0000259" key="2">
    <source>
        <dbReference type="Pfam" id="PF01979"/>
    </source>
</evidence>
<dbReference type="EMBL" id="JANLCJ010000013">
    <property type="protein sequence ID" value="MCS5736228.1"/>
    <property type="molecule type" value="Genomic_DNA"/>
</dbReference>
<dbReference type="SUPFAM" id="SSF51338">
    <property type="entry name" value="Composite domain of metallo-dependent hydrolases"/>
    <property type="match status" value="1"/>
</dbReference>
<dbReference type="PANTHER" id="PTHR43794:SF11">
    <property type="entry name" value="AMIDOHYDROLASE-RELATED DOMAIN-CONTAINING PROTEIN"/>
    <property type="match status" value="1"/>
</dbReference>
<dbReference type="InterPro" id="IPR011059">
    <property type="entry name" value="Metal-dep_hydrolase_composite"/>
</dbReference>
<dbReference type="Proteomes" id="UP001165586">
    <property type="component" value="Unassembled WGS sequence"/>
</dbReference>
<evidence type="ECO:0000313" key="3">
    <source>
        <dbReference type="EMBL" id="MCS5736228.1"/>
    </source>
</evidence>
<keyword evidence="1" id="KW-0378">Hydrolase</keyword>
<feature type="domain" description="Amidohydrolase-related" evidence="2">
    <location>
        <begin position="55"/>
        <end position="406"/>
    </location>
</feature>
<dbReference type="RefSeq" id="WP_259542068.1">
    <property type="nucleotide sequence ID" value="NZ_JANLCJ010000013.1"/>
</dbReference>
<keyword evidence="4" id="KW-1185">Reference proteome</keyword>
<name>A0ABT2H8G8_9MICO</name>
<organism evidence="3 4">
    <name type="scientific">Herbiconiux daphne</name>
    <dbReference type="NCBI Taxonomy" id="2970914"/>
    <lineage>
        <taxon>Bacteria</taxon>
        <taxon>Bacillati</taxon>
        <taxon>Actinomycetota</taxon>
        <taxon>Actinomycetes</taxon>
        <taxon>Micrococcales</taxon>
        <taxon>Microbacteriaceae</taxon>
        <taxon>Herbiconiux</taxon>
    </lineage>
</organism>
<dbReference type="PANTHER" id="PTHR43794">
    <property type="entry name" value="AMINOHYDROLASE SSNA-RELATED"/>
    <property type="match status" value="1"/>
</dbReference>
<evidence type="ECO:0000256" key="1">
    <source>
        <dbReference type="ARBA" id="ARBA00022801"/>
    </source>
</evidence>
<dbReference type="Gene3D" id="2.30.40.10">
    <property type="entry name" value="Urease, subunit C, domain 1"/>
    <property type="match status" value="1"/>
</dbReference>
<protein>
    <submittedName>
        <fullName evidence="3">Amidohydrolase family protein</fullName>
    </submittedName>
</protein>
<sequence length="449" mass="46795">MTEWIVADHVVVNDGSGTVLEPGAVEVENGLIVSVAQVTGTRPAGASVTDLGSVVLLPGLVNAHAHTPMSLMRGVAEGHSLLSMEGFLAVLRSREQYLTPELVPASVAVSCADMIRHGITSFADQYFFADEIAPTVIESGLRSRIGWGIVELGDDSVRARELAAAASFAESMAGNDRVRGWVGPHAYFVDNQPEAMKAELALATRLGAGLHVHFSTSSEEDDYCLEHFGRPALEVMSEMGMLDVPSILAHCNTVPVEQLPLLAGTRAAMTVIPSVAMMSGAPAAPVRAALDAGVTVALGTDNVCNNTNSDLFEEMRTLGKLAAFDSHVPDQVTAAEILAIATTGGQRAIDGGELDGMLVAGAVADLIAVPVRDISRGPVGAQSLESALVYCTSGASVTHSMVDGNWLMRDSTVLTLDVGGSLARQQADYDTLIARMHAGTAIAGAGKDQ</sequence>
<evidence type="ECO:0000313" key="4">
    <source>
        <dbReference type="Proteomes" id="UP001165586"/>
    </source>
</evidence>
<dbReference type="Gene3D" id="3.20.20.140">
    <property type="entry name" value="Metal-dependent hydrolases"/>
    <property type="match status" value="1"/>
</dbReference>
<reference evidence="3" key="1">
    <citation type="submission" date="2022-08" db="EMBL/GenBank/DDBJ databases">
        <authorList>
            <person name="Deng Y."/>
            <person name="Han X.-F."/>
            <person name="Zhang Y.-Q."/>
        </authorList>
    </citation>
    <scope>NUCLEOTIDE SEQUENCE</scope>
    <source>
        <strain evidence="3">CPCC 203386</strain>
    </source>
</reference>
<dbReference type="InterPro" id="IPR032466">
    <property type="entry name" value="Metal_Hydrolase"/>
</dbReference>
<dbReference type="InterPro" id="IPR050287">
    <property type="entry name" value="MTA/SAH_deaminase"/>
</dbReference>
<dbReference type="SUPFAM" id="SSF51556">
    <property type="entry name" value="Metallo-dependent hydrolases"/>
    <property type="match status" value="1"/>
</dbReference>
<dbReference type="Pfam" id="PF01979">
    <property type="entry name" value="Amidohydro_1"/>
    <property type="match status" value="1"/>
</dbReference>
<accession>A0ABT2H8G8</accession>
<gene>
    <name evidence="3" type="ORF">N1032_21040</name>
</gene>
<comment type="caution">
    <text evidence="3">The sequence shown here is derived from an EMBL/GenBank/DDBJ whole genome shotgun (WGS) entry which is preliminary data.</text>
</comment>
<dbReference type="InterPro" id="IPR006680">
    <property type="entry name" value="Amidohydro-rel"/>
</dbReference>